<dbReference type="EMBL" id="RDQH01000337">
    <property type="protein sequence ID" value="RXH83976.1"/>
    <property type="molecule type" value="Genomic_DNA"/>
</dbReference>
<proteinExistence type="predicted"/>
<reference evidence="1 2" key="1">
    <citation type="submission" date="2018-10" db="EMBL/GenBank/DDBJ databases">
        <title>A high-quality apple genome assembly.</title>
        <authorList>
            <person name="Hu J."/>
        </authorList>
    </citation>
    <scope>NUCLEOTIDE SEQUENCE [LARGE SCALE GENOMIC DNA]</scope>
    <source>
        <strain evidence="2">cv. HFTH1</strain>
        <tissue evidence="1">Young leaf</tissue>
    </source>
</reference>
<dbReference type="PANTHER" id="PTHR12924:SF0">
    <property type="entry name" value="TRANSLOCON-ASSOCIATED PROTEIN SUBUNIT ALPHA"/>
    <property type="match status" value="1"/>
</dbReference>
<name>A0A498IKV4_MALDO</name>
<protein>
    <submittedName>
        <fullName evidence="1">Uncharacterized protein</fullName>
    </submittedName>
</protein>
<sequence length="237" mass="25698">MLMDHISGFEGPQCFEVQVVEMRGWWLNSVRKGVNPDGEVGGIVEDDIRGLKKAEAEILVSVSSCGQQTSNFQEALKFASGSGFWVMQIHGGAVLKTISQPRPSTERTTAYFFSTSSTSAPHPTLQKKLQPPPMATSAIREMDASDTVEESNDLKIVGEDVQDFGDRSFNLAPGVDTICVFPKNITKTVAAGKETEILVGLKNDGKSSLNMIAIKASVHLHFDNNLLVQNLTAQGRS</sequence>
<gene>
    <name evidence="1" type="ORF">DVH24_026875</name>
</gene>
<dbReference type="STRING" id="3750.A0A498IKV4"/>
<dbReference type="AlphaFoldDB" id="A0A498IKV4"/>
<evidence type="ECO:0000313" key="2">
    <source>
        <dbReference type="Proteomes" id="UP000290289"/>
    </source>
</evidence>
<dbReference type="Proteomes" id="UP000290289">
    <property type="component" value="Chromosome 11"/>
</dbReference>
<dbReference type="GO" id="GO:0005783">
    <property type="term" value="C:endoplasmic reticulum"/>
    <property type="evidence" value="ECO:0007669"/>
    <property type="project" value="TreeGrafter"/>
</dbReference>
<organism evidence="1 2">
    <name type="scientific">Malus domestica</name>
    <name type="common">Apple</name>
    <name type="synonym">Pyrus malus</name>
    <dbReference type="NCBI Taxonomy" id="3750"/>
    <lineage>
        <taxon>Eukaryota</taxon>
        <taxon>Viridiplantae</taxon>
        <taxon>Streptophyta</taxon>
        <taxon>Embryophyta</taxon>
        <taxon>Tracheophyta</taxon>
        <taxon>Spermatophyta</taxon>
        <taxon>Magnoliopsida</taxon>
        <taxon>eudicotyledons</taxon>
        <taxon>Gunneridae</taxon>
        <taxon>Pentapetalae</taxon>
        <taxon>rosids</taxon>
        <taxon>fabids</taxon>
        <taxon>Rosales</taxon>
        <taxon>Rosaceae</taxon>
        <taxon>Amygdaloideae</taxon>
        <taxon>Maleae</taxon>
        <taxon>Malus</taxon>
    </lineage>
</organism>
<comment type="caution">
    <text evidence="1">The sequence shown here is derived from an EMBL/GenBank/DDBJ whole genome shotgun (WGS) entry which is preliminary data.</text>
</comment>
<evidence type="ECO:0000313" key="1">
    <source>
        <dbReference type="EMBL" id="RXH83976.1"/>
    </source>
</evidence>
<accession>A0A498IKV4</accession>
<dbReference type="PANTHER" id="PTHR12924">
    <property type="entry name" value="TRANSLOCON-ASSOCIATED PROTEIN, ALPHA SUBUNIT"/>
    <property type="match status" value="1"/>
</dbReference>
<keyword evidence="2" id="KW-1185">Reference proteome</keyword>